<comment type="caution">
    <text evidence="1">The sequence shown here is derived from an EMBL/GenBank/DDBJ whole genome shotgun (WGS) entry which is preliminary data.</text>
</comment>
<gene>
    <name evidence="1" type="ORF">NEMBOFW57_005610</name>
</gene>
<protein>
    <submittedName>
        <fullName evidence="1">Uncharacterized protein</fullName>
    </submittedName>
</protein>
<reference evidence="1" key="1">
    <citation type="submission" date="2023-02" db="EMBL/GenBank/DDBJ databases">
        <authorList>
            <person name="Palmer J.M."/>
        </authorList>
    </citation>
    <scope>NUCLEOTIDE SEQUENCE</scope>
    <source>
        <strain evidence="1">FW57</strain>
    </source>
</reference>
<sequence>MSSYVKHIHEALHEDKQGKWGWVIYRTSYKNDAAWERFRDCINISAREALKGEGASPLVLDALDCIFVSDPALDGASRKQLRERFLQWRQPAIRVENPQRALPKEWDEIPSRYVYFVQVDDESLDSVVQASAQSSDTGWVRFVRCDQEVDLGPLKLEYKWEQLEDYHWKMLASRMLSARFYSDVWDTIHGWDWSPDIDDVMKIEAFQMERAASDAAQEALLCHPRSDPGTALAALQSADMGYLIRLVDSKQGMRLVQVKK</sequence>
<dbReference type="AlphaFoldDB" id="A0AAD4I0G0"/>
<keyword evidence="2" id="KW-1185">Reference proteome</keyword>
<dbReference type="EMBL" id="JAHCVI010000002">
    <property type="protein sequence ID" value="KAG7289245.1"/>
    <property type="molecule type" value="Genomic_DNA"/>
</dbReference>
<organism evidence="1 2">
    <name type="scientific">Staphylotrichum longicolle</name>
    <dbReference type="NCBI Taxonomy" id="669026"/>
    <lineage>
        <taxon>Eukaryota</taxon>
        <taxon>Fungi</taxon>
        <taxon>Dikarya</taxon>
        <taxon>Ascomycota</taxon>
        <taxon>Pezizomycotina</taxon>
        <taxon>Sordariomycetes</taxon>
        <taxon>Sordariomycetidae</taxon>
        <taxon>Sordariales</taxon>
        <taxon>Chaetomiaceae</taxon>
        <taxon>Staphylotrichum</taxon>
    </lineage>
</organism>
<evidence type="ECO:0000313" key="2">
    <source>
        <dbReference type="Proteomes" id="UP001197093"/>
    </source>
</evidence>
<name>A0AAD4I0G0_9PEZI</name>
<accession>A0AAD4I0G0</accession>
<proteinExistence type="predicted"/>
<dbReference type="Proteomes" id="UP001197093">
    <property type="component" value="Unassembled WGS sequence"/>
</dbReference>
<evidence type="ECO:0000313" key="1">
    <source>
        <dbReference type="EMBL" id="KAG7289245.1"/>
    </source>
</evidence>